<accession>A0A7X0SKE1</accession>
<dbReference type="Pfam" id="PF01832">
    <property type="entry name" value="Glucosaminidase"/>
    <property type="match status" value="1"/>
</dbReference>
<dbReference type="Gene3D" id="1.10.530.10">
    <property type="match status" value="1"/>
</dbReference>
<dbReference type="InterPro" id="IPR002901">
    <property type="entry name" value="MGlyc_endo_b_GlcNAc-like_dom"/>
</dbReference>
<dbReference type="Pfam" id="PF08239">
    <property type="entry name" value="SH3_3"/>
    <property type="match status" value="1"/>
</dbReference>
<feature type="domain" description="SH3b" evidence="2">
    <location>
        <begin position="45"/>
        <end position="103"/>
    </location>
</feature>
<dbReference type="GO" id="GO:0004040">
    <property type="term" value="F:amidase activity"/>
    <property type="evidence" value="ECO:0007669"/>
    <property type="project" value="InterPro"/>
</dbReference>
<protein>
    <submittedName>
        <fullName evidence="3">Glucosaminidase domain-containing protein</fullName>
    </submittedName>
</protein>
<feature type="chain" id="PRO_5031419047" evidence="1">
    <location>
        <begin position="34"/>
        <end position="278"/>
    </location>
</feature>
<dbReference type="SMART" id="SM00287">
    <property type="entry name" value="SH3b"/>
    <property type="match status" value="1"/>
</dbReference>
<dbReference type="AlphaFoldDB" id="A0A7X0SKE1"/>
<keyword evidence="1" id="KW-0732">Signal</keyword>
<feature type="signal peptide" evidence="1">
    <location>
        <begin position="1"/>
        <end position="33"/>
    </location>
</feature>
<dbReference type="RefSeq" id="WP_185128093.1">
    <property type="nucleotide sequence ID" value="NZ_JACJVO010000007.1"/>
</dbReference>
<name>A0A7X0SKE1_9BACL</name>
<keyword evidence="4" id="KW-1185">Reference proteome</keyword>
<comment type="caution">
    <text evidence="3">The sequence shown here is derived from an EMBL/GenBank/DDBJ whole genome shotgun (WGS) entry which is preliminary data.</text>
</comment>
<dbReference type="InterPro" id="IPR003646">
    <property type="entry name" value="SH3-like_bac-type"/>
</dbReference>
<proteinExistence type="predicted"/>
<dbReference type="EMBL" id="JACJVO010000007">
    <property type="protein sequence ID" value="MBB6730424.1"/>
    <property type="molecule type" value="Genomic_DNA"/>
</dbReference>
<dbReference type="Gene3D" id="2.30.30.40">
    <property type="entry name" value="SH3 Domains"/>
    <property type="match status" value="1"/>
</dbReference>
<reference evidence="3 4" key="1">
    <citation type="submission" date="2020-08" db="EMBL/GenBank/DDBJ databases">
        <title>Cohnella phylogeny.</title>
        <authorList>
            <person name="Dunlap C."/>
        </authorList>
    </citation>
    <scope>NUCLEOTIDE SEQUENCE [LARGE SCALE GENOMIC DNA]</scope>
    <source>
        <strain evidence="3 4">CBP 2801</strain>
    </source>
</reference>
<evidence type="ECO:0000259" key="2">
    <source>
        <dbReference type="SMART" id="SM00287"/>
    </source>
</evidence>
<dbReference type="Proteomes" id="UP000564644">
    <property type="component" value="Unassembled WGS sequence"/>
</dbReference>
<evidence type="ECO:0000313" key="4">
    <source>
        <dbReference type="Proteomes" id="UP000564644"/>
    </source>
</evidence>
<evidence type="ECO:0000313" key="3">
    <source>
        <dbReference type="EMBL" id="MBB6730424.1"/>
    </source>
</evidence>
<organism evidence="3 4">
    <name type="scientific">Cohnella zeiphila</name>
    <dbReference type="NCBI Taxonomy" id="2761120"/>
    <lineage>
        <taxon>Bacteria</taxon>
        <taxon>Bacillati</taxon>
        <taxon>Bacillota</taxon>
        <taxon>Bacilli</taxon>
        <taxon>Bacillales</taxon>
        <taxon>Paenibacillaceae</taxon>
        <taxon>Cohnella</taxon>
    </lineage>
</organism>
<evidence type="ECO:0000256" key="1">
    <source>
        <dbReference type="SAM" id="SignalP"/>
    </source>
</evidence>
<gene>
    <name evidence="3" type="ORF">H7C18_05875</name>
</gene>
<sequence>MLNRKSGLIGLYLAAFFAIFVIFGISHASHASAASSSSAPAKLNPASYVTTAYFLNVRADASNRSKIIDVVSKGTVLSVIGQSGSWLRLEGGGYVHGSYADRLDRPVKPPSERTVASIAPAVLSADPPKPARALVIRKPDSKVQTASGLTEEGIKEIFAGTKLEGQGLEKAVLEVEADYGVNAFFTIAVMKLESGNGGSKIARTRNNLFGLNSSNGTGYLRFESKEESVRRFGQLISKNYIGKGYTTIEKIARKYCPANSKWSSLVKNVMKSDYKSSA</sequence>